<keyword evidence="2" id="KW-1133">Transmembrane helix</keyword>
<keyword evidence="2" id="KW-0812">Transmembrane</keyword>
<keyword evidence="2" id="KW-0472">Membrane</keyword>
<dbReference type="Proteomes" id="UP001189429">
    <property type="component" value="Unassembled WGS sequence"/>
</dbReference>
<name>A0ABN9V1T3_9DINO</name>
<organism evidence="3 4">
    <name type="scientific">Prorocentrum cordatum</name>
    <dbReference type="NCBI Taxonomy" id="2364126"/>
    <lineage>
        <taxon>Eukaryota</taxon>
        <taxon>Sar</taxon>
        <taxon>Alveolata</taxon>
        <taxon>Dinophyceae</taxon>
        <taxon>Prorocentrales</taxon>
        <taxon>Prorocentraceae</taxon>
        <taxon>Prorocentrum</taxon>
    </lineage>
</organism>
<evidence type="ECO:0000256" key="2">
    <source>
        <dbReference type="SAM" id="Phobius"/>
    </source>
</evidence>
<protein>
    <submittedName>
        <fullName evidence="3">Uncharacterized protein</fullName>
    </submittedName>
</protein>
<evidence type="ECO:0000313" key="3">
    <source>
        <dbReference type="EMBL" id="CAK0866694.1"/>
    </source>
</evidence>
<feature type="non-terminal residue" evidence="3">
    <location>
        <position position="125"/>
    </location>
</feature>
<evidence type="ECO:0000313" key="4">
    <source>
        <dbReference type="Proteomes" id="UP001189429"/>
    </source>
</evidence>
<dbReference type="EMBL" id="CAUYUJ010016561">
    <property type="protein sequence ID" value="CAK0866694.1"/>
    <property type="molecule type" value="Genomic_DNA"/>
</dbReference>
<sequence>DPVYTRIRFPVRVSVRSRKKPRCVECGSLPSLSSLFLSHRLRPPLPPRGSCQRPLVRPPPSPPRALPEDWRVDVASLLGLLLVFVLVFCLFRCFCADQGSRELLGQDAGDYSTSGPSYLNLWRMT</sequence>
<evidence type="ECO:0000256" key="1">
    <source>
        <dbReference type="SAM" id="MobiDB-lite"/>
    </source>
</evidence>
<feature type="transmembrane region" description="Helical" evidence="2">
    <location>
        <begin position="74"/>
        <end position="94"/>
    </location>
</feature>
<keyword evidence="4" id="KW-1185">Reference proteome</keyword>
<reference evidence="3" key="1">
    <citation type="submission" date="2023-10" db="EMBL/GenBank/DDBJ databases">
        <authorList>
            <person name="Chen Y."/>
            <person name="Shah S."/>
            <person name="Dougan E. K."/>
            <person name="Thang M."/>
            <person name="Chan C."/>
        </authorList>
    </citation>
    <scope>NUCLEOTIDE SEQUENCE [LARGE SCALE GENOMIC DNA]</scope>
</reference>
<feature type="region of interest" description="Disordered" evidence="1">
    <location>
        <begin position="43"/>
        <end position="64"/>
    </location>
</feature>
<comment type="caution">
    <text evidence="3">The sequence shown here is derived from an EMBL/GenBank/DDBJ whole genome shotgun (WGS) entry which is preliminary data.</text>
</comment>
<feature type="non-terminal residue" evidence="3">
    <location>
        <position position="1"/>
    </location>
</feature>
<gene>
    <name evidence="3" type="ORF">PCOR1329_LOCUS53807</name>
</gene>
<proteinExistence type="predicted"/>
<accession>A0ABN9V1T3</accession>